<proteinExistence type="predicted"/>
<dbReference type="PANTHER" id="PTHR33204:SF39">
    <property type="entry name" value="TRANSCRIPTIONAL REGULATORY PROTEIN"/>
    <property type="match status" value="1"/>
</dbReference>
<gene>
    <name evidence="5" type="ORF">ACFSMZ_00510</name>
</gene>
<keyword evidence="6" id="KW-1185">Reference proteome</keyword>
<organism evidence="5 6">
    <name type="scientific">Chelativorans composti</name>
    <dbReference type="NCBI Taxonomy" id="768533"/>
    <lineage>
        <taxon>Bacteria</taxon>
        <taxon>Pseudomonadati</taxon>
        <taxon>Pseudomonadota</taxon>
        <taxon>Alphaproteobacteria</taxon>
        <taxon>Hyphomicrobiales</taxon>
        <taxon>Phyllobacteriaceae</taxon>
        <taxon>Chelativorans</taxon>
    </lineage>
</organism>
<keyword evidence="2" id="KW-0238">DNA-binding</keyword>
<evidence type="ECO:0000256" key="2">
    <source>
        <dbReference type="ARBA" id="ARBA00023125"/>
    </source>
</evidence>
<dbReference type="Pfam" id="PF01638">
    <property type="entry name" value="HxlR"/>
    <property type="match status" value="1"/>
</dbReference>
<protein>
    <submittedName>
        <fullName evidence="5">Winged helix-turn-helix transcriptional regulator</fullName>
    </submittedName>
</protein>
<dbReference type="InterPro" id="IPR002577">
    <property type="entry name" value="HTH_HxlR"/>
</dbReference>
<comment type="caution">
    <text evidence="5">The sequence shown here is derived from an EMBL/GenBank/DDBJ whole genome shotgun (WGS) entry which is preliminary data.</text>
</comment>
<accession>A0ABW5DAZ3</accession>
<sequence>MKPPVTDHLSQDCRAVSEILARVGDKWSVLIIMRLSDGPKRFSRLQQMIGNISHKMLSTTLRGLERDGLVTRTVHPTVPPQVEYSLTELGHDLTVPVNALGEWALRNQDKIRAARAQFDARQEFEVKAS</sequence>
<dbReference type="Gene3D" id="1.10.10.10">
    <property type="entry name" value="Winged helix-like DNA-binding domain superfamily/Winged helix DNA-binding domain"/>
    <property type="match status" value="1"/>
</dbReference>
<dbReference type="RefSeq" id="WP_345098413.1">
    <property type="nucleotide sequence ID" value="NZ_BAABGS010000015.1"/>
</dbReference>
<dbReference type="InterPro" id="IPR036388">
    <property type="entry name" value="WH-like_DNA-bd_sf"/>
</dbReference>
<dbReference type="InterPro" id="IPR036390">
    <property type="entry name" value="WH_DNA-bd_sf"/>
</dbReference>
<evidence type="ECO:0000313" key="6">
    <source>
        <dbReference type="Proteomes" id="UP001597373"/>
    </source>
</evidence>
<keyword evidence="1" id="KW-0805">Transcription regulation</keyword>
<dbReference type="SUPFAM" id="SSF46785">
    <property type="entry name" value="Winged helix' DNA-binding domain"/>
    <property type="match status" value="1"/>
</dbReference>
<evidence type="ECO:0000313" key="5">
    <source>
        <dbReference type="EMBL" id="MFD2258248.1"/>
    </source>
</evidence>
<name>A0ABW5DAZ3_9HYPH</name>
<dbReference type="PROSITE" id="PS51118">
    <property type="entry name" value="HTH_HXLR"/>
    <property type="match status" value="1"/>
</dbReference>
<reference evidence="6" key="1">
    <citation type="journal article" date="2019" name="Int. J. Syst. Evol. Microbiol.">
        <title>The Global Catalogue of Microorganisms (GCM) 10K type strain sequencing project: providing services to taxonomists for standard genome sequencing and annotation.</title>
        <authorList>
            <consortium name="The Broad Institute Genomics Platform"/>
            <consortium name="The Broad Institute Genome Sequencing Center for Infectious Disease"/>
            <person name="Wu L."/>
            <person name="Ma J."/>
        </authorList>
    </citation>
    <scope>NUCLEOTIDE SEQUENCE [LARGE SCALE GENOMIC DNA]</scope>
    <source>
        <strain evidence="6">KCTC 23707</strain>
    </source>
</reference>
<keyword evidence="3" id="KW-0804">Transcription</keyword>
<evidence type="ECO:0000256" key="3">
    <source>
        <dbReference type="ARBA" id="ARBA00023163"/>
    </source>
</evidence>
<dbReference type="PANTHER" id="PTHR33204">
    <property type="entry name" value="TRANSCRIPTIONAL REGULATOR, MARR FAMILY"/>
    <property type="match status" value="1"/>
</dbReference>
<dbReference type="Proteomes" id="UP001597373">
    <property type="component" value="Unassembled WGS sequence"/>
</dbReference>
<dbReference type="EMBL" id="JBHUIR010000004">
    <property type="protein sequence ID" value="MFD2258248.1"/>
    <property type="molecule type" value="Genomic_DNA"/>
</dbReference>
<evidence type="ECO:0000259" key="4">
    <source>
        <dbReference type="PROSITE" id="PS51118"/>
    </source>
</evidence>
<evidence type="ECO:0000256" key="1">
    <source>
        <dbReference type="ARBA" id="ARBA00023015"/>
    </source>
</evidence>
<feature type="domain" description="HTH hxlR-type" evidence="4">
    <location>
        <begin position="13"/>
        <end position="112"/>
    </location>
</feature>